<comment type="caution">
    <text evidence="1">The sequence shown here is derived from an EMBL/GenBank/DDBJ whole genome shotgun (WGS) entry which is preliminary data.</text>
</comment>
<evidence type="ECO:0000313" key="2">
    <source>
        <dbReference type="Proteomes" id="UP000178599"/>
    </source>
</evidence>
<organism evidence="1 2">
    <name type="scientific">Candidatus Liptonbacteria bacterium RIFOXYB1_FULL_36_10</name>
    <dbReference type="NCBI Taxonomy" id="1798654"/>
    <lineage>
        <taxon>Bacteria</taxon>
        <taxon>Candidatus Liptoniibacteriota</taxon>
    </lineage>
</organism>
<name>A0A1G2CNU9_9BACT</name>
<sequence length="67" mass="7807">MKENEIIKPRWRSQEPSEIIGGSMRSAYSSLKRLRSDIGFCACPKNTLRENGLCNEPEELWDDYLED</sequence>
<dbReference type="Proteomes" id="UP000178599">
    <property type="component" value="Unassembled WGS sequence"/>
</dbReference>
<dbReference type="AlphaFoldDB" id="A0A1G2CNU9"/>
<dbReference type="EMBL" id="MHLE01000011">
    <property type="protein sequence ID" value="OGZ03019.1"/>
    <property type="molecule type" value="Genomic_DNA"/>
</dbReference>
<evidence type="ECO:0000313" key="1">
    <source>
        <dbReference type="EMBL" id="OGZ03019.1"/>
    </source>
</evidence>
<protein>
    <submittedName>
        <fullName evidence="1">Uncharacterized protein</fullName>
    </submittedName>
</protein>
<accession>A0A1G2CNU9</accession>
<proteinExistence type="predicted"/>
<reference evidence="1 2" key="1">
    <citation type="journal article" date="2016" name="Nat. Commun.">
        <title>Thousands of microbial genomes shed light on interconnected biogeochemical processes in an aquifer system.</title>
        <authorList>
            <person name="Anantharaman K."/>
            <person name="Brown C.T."/>
            <person name="Hug L.A."/>
            <person name="Sharon I."/>
            <person name="Castelle C.J."/>
            <person name="Probst A.J."/>
            <person name="Thomas B.C."/>
            <person name="Singh A."/>
            <person name="Wilkins M.J."/>
            <person name="Karaoz U."/>
            <person name="Brodie E.L."/>
            <person name="Williams K.H."/>
            <person name="Hubbard S.S."/>
            <person name="Banfield J.F."/>
        </authorList>
    </citation>
    <scope>NUCLEOTIDE SEQUENCE [LARGE SCALE GENOMIC DNA]</scope>
</reference>
<gene>
    <name evidence="1" type="ORF">A2390_00960</name>
</gene>